<evidence type="ECO:0000259" key="8">
    <source>
        <dbReference type="Pfam" id="PF13087"/>
    </source>
</evidence>
<keyword evidence="5" id="KW-0067">ATP-binding</keyword>
<evidence type="ECO:0000313" key="9">
    <source>
        <dbReference type="EMBL" id="MDJ1645834.1"/>
    </source>
</evidence>
<evidence type="ECO:0000256" key="4">
    <source>
        <dbReference type="ARBA" id="ARBA00022806"/>
    </source>
</evidence>
<dbReference type="InterPro" id="IPR050534">
    <property type="entry name" value="Coronavir_polyprotein_1ab"/>
</dbReference>
<dbReference type="AlphaFoldDB" id="A0AAJ1PSR7"/>
<dbReference type="RefSeq" id="WP_283827268.1">
    <property type="nucleotide sequence ID" value="NZ_JASDDP010000019.1"/>
</dbReference>
<dbReference type="GO" id="GO:0043139">
    <property type="term" value="F:5'-3' DNA helicase activity"/>
    <property type="evidence" value="ECO:0007669"/>
    <property type="project" value="TreeGrafter"/>
</dbReference>
<keyword evidence="3" id="KW-0378">Hydrolase</keyword>
<dbReference type="Pfam" id="PF13087">
    <property type="entry name" value="AAA_12"/>
    <property type="match status" value="1"/>
</dbReference>
<protein>
    <submittedName>
        <fullName evidence="9">AAA domain-containing protein</fullName>
    </submittedName>
</protein>
<dbReference type="InterPro" id="IPR027417">
    <property type="entry name" value="P-loop_NTPase"/>
</dbReference>
<feature type="domain" description="DNA2/NAM7 helicase helicase" evidence="7">
    <location>
        <begin position="340"/>
        <end position="706"/>
    </location>
</feature>
<keyword evidence="6" id="KW-0175">Coiled coil</keyword>
<name>A0AAJ1PSR7_9MOLU</name>
<feature type="domain" description="DNA2/NAM7 helicase-like C-terminal" evidence="8">
    <location>
        <begin position="724"/>
        <end position="904"/>
    </location>
</feature>
<evidence type="ECO:0000256" key="3">
    <source>
        <dbReference type="ARBA" id="ARBA00022801"/>
    </source>
</evidence>
<gene>
    <name evidence="9" type="ORF">QLQ80_01865</name>
</gene>
<reference evidence="9" key="1">
    <citation type="submission" date="2023-05" db="EMBL/GenBank/DDBJ databases">
        <title>Mycoplasma phocimorsus sp. nov., isolated from Scandinavian patients with seal finger or septic arthritis after contact with seals.</title>
        <authorList>
            <person name="Skafte-Holm A."/>
            <person name="Pedersen T.R."/>
            <person name="Froelund M."/>
            <person name="Stegger M."/>
            <person name="Qvortrup K."/>
            <person name="Michaels D.L."/>
            <person name="Brown D.R."/>
            <person name="Jensen J.S."/>
        </authorList>
    </citation>
    <scope>NUCLEOTIDE SEQUENCE</scope>
    <source>
        <strain evidence="9">M5725</strain>
    </source>
</reference>
<keyword evidence="10" id="KW-1185">Reference proteome</keyword>
<dbReference type="PANTHER" id="PTHR43788">
    <property type="entry name" value="DNA2/NAM7 HELICASE FAMILY MEMBER"/>
    <property type="match status" value="1"/>
</dbReference>
<evidence type="ECO:0000259" key="7">
    <source>
        <dbReference type="Pfam" id="PF13086"/>
    </source>
</evidence>
<sequence>MSNKTTKEQRLKQILNENNGNLILEDLIDINNSKDTSLFVRHDNQKVFDIVTKFGKISANEIYTKESFEVVITEDDLLQQIDQVEKTTSHEEFLKNPIIKSLNIKYKDLLIDNFNNAKKAIIEELSLQMQKSNKTWKEFVSQADDKLVETNTWTIYIGFMFISFLINETSNTKQFFAPLFLKEATVTVENGRAVLKADGPIKKNEKIFLILKSSGFDLEINEDFTKASIKNVFEKTKKLWSARYAHVMPEDILEKTPRRSYEDIKNKTIKFHPGMLLGLFEPMGGYIRDRMNEIIKNNKIDGIIDVTINKKKYTKRIDSVIFNNSNDEEEQGGLIKVTPTNYSQDRATISALNQHTIIWGPPGTGKSQTIGNILANILYYEKTALVVSEKRAALDVLRKRLGRLSKFALFLLTNKNVDIFYDPIIKYIDNIETADEAEDVNAVSVFSADEKNYYQIMKKASFSSQSDLIFDIIESVMKNNANFTKSTFKNLQDLVPYKLKFPNDIIFDNNFIKNVLKFNKLNSLNSHSWSKAAREKKAKIIPLLKNISELAEKYDNLNFLIDLIAQVEDTDILNQVIALSRSRYKIDQAKPISTDYEIEKILTSKILDKIEELPNNLKEKYKEFTTSAKLKNLNPFHFLKKYIDIIKILFPIIITTPDVDLSNWKEQEFDYCIVDECSQVKTQNGLPALYLAKIKILSGDQQQMRPSTWFKSKNTNNAYWGNNDSLLDFAITKGVCKIHLEKNYRSNKSLLMGFSNKIFYESKLNIIDSNMNHHEQAIEVVNIDDVVNETNYNLKEVEIVVQKAKENLKKYSTIILLAFNAPQADKIRDYIFSNEPELGDAVINNKIMIKNIENIQGEEANLVIISVVYNEQSRISSTYVGIKNGDHSLNVAITRAIDKMIVVKSIKANHIKITHETSKEVTTFRNWLRFLDMNDEERYEFLKAENNEIPEPNIDRIFDLKEKMKTKIIDSIHQSIPRLPKGMRIEIDYRIGLQKVDLAILKESKLIIGFNIDYSQLKDKEEFITLRDNNLFLRVKGYNIFLIDQVVWANKRNEFIEQIIQG</sequence>
<evidence type="ECO:0000256" key="5">
    <source>
        <dbReference type="ARBA" id="ARBA00022840"/>
    </source>
</evidence>
<dbReference type="PANTHER" id="PTHR43788:SF16">
    <property type="entry name" value="HELICASE WITH ZINC FINGER 2"/>
    <property type="match status" value="1"/>
</dbReference>
<comment type="caution">
    <text evidence="9">The sequence shown here is derived from an EMBL/GenBank/DDBJ whole genome shotgun (WGS) entry which is preliminary data.</text>
</comment>
<dbReference type="InterPro" id="IPR041679">
    <property type="entry name" value="DNA2/NAM7-like_C"/>
</dbReference>
<dbReference type="InterPro" id="IPR041677">
    <property type="entry name" value="DNA2/NAM7_AAA_11"/>
</dbReference>
<feature type="coiled-coil region" evidence="6">
    <location>
        <begin position="787"/>
        <end position="814"/>
    </location>
</feature>
<proteinExistence type="inferred from homology"/>
<dbReference type="SUPFAM" id="SSF52540">
    <property type="entry name" value="P-loop containing nucleoside triphosphate hydrolases"/>
    <property type="match status" value="1"/>
</dbReference>
<dbReference type="EMBL" id="JASDDP010000019">
    <property type="protein sequence ID" value="MDJ1645834.1"/>
    <property type="molecule type" value="Genomic_DNA"/>
</dbReference>
<comment type="similarity">
    <text evidence="1">Belongs to the DNA2/NAM7 helicase family.</text>
</comment>
<dbReference type="Pfam" id="PF13086">
    <property type="entry name" value="AAA_11"/>
    <property type="match status" value="1"/>
</dbReference>
<dbReference type="GO" id="GO:0005524">
    <property type="term" value="F:ATP binding"/>
    <property type="evidence" value="ECO:0007669"/>
    <property type="project" value="UniProtKB-KW"/>
</dbReference>
<dbReference type="InterPro" id="IPR047187">
    <property type="entry name" value="SF1_C_Upf1"/>
</dbReference>
<evidence type="ECO:0000313" key="10">
    <source>
        <dbReference type="Proteomes" id="UP001224428"/>
    </source>
</evidence>
<accession>A0AAJ1PSR7</accession>
<evidence type="ECO:0000256" key="2">
    <source>
        <dbReference type="ARBA" id="ARBA00022741"/>
    </source>
</evidence>
<keyword evidence="2" id="KW-0547">Nucleotide-binding</keyword>
<dbReference type="Proteomes" id="UP001224428">
    <property type="component" value="Unassembled WGS sequence"/>
</dbReference>
<dbReference type="Gene3D" id="3.40.50.300">
    <property type="entry name" value="P-loop containing nucleotide triphosphate hydrolases"/>
    <property type="match status" value="2"/>
</dbReference>
<organism evidence="9 10">
    <name type="scientific">Mycoplasma phocimorsus</name>
    <dbReference type="NCBI Taxonomy" id="3045839"/>
    <lineage>
        <taxon>Bacteria</taxon>
        <taxon>Bacillati</taxon>
        <taxon>Mycoplasmatota</taxon>
        <taxon>Mollicutes</taxon>
        <taxon>Mycoplasmataceae</taxon>
        <taxon>Mycoplasma</taxon>
    </lineage>
</organism>
<dbReference type="CDD" id="cd18808">
    <property type="entry name" value="SF1_C_Upf1"/>
    <property type="match status" value="1"/>
</dbReference>
<evidence type="ECO:0000256" key="1">
    <source>
        <dbReference type="ARBA" id="ARBA00007913"/>
    </source>
</evidence>
<evidence type="ECO:0000256" key="6">
    <source>
        <dbReference type="SAM" id="Coils"/>
    </source>
</evidence>
<dbReference type="GO" id="GO:0016787">
    <property type="term" value="F:hydrolase activity"/>
    <property type="evidence" value="ECO:0007669"/>
    <property type="project" value="UniProtKB-KW"/>
</dbReference>
<keyword evidence="4" id="KW-0347">Helicase</keyword>